<sequence>MSKDEKQERSIGRYTLVKTIGKGSYGEVWLCKNEELKQVCVIQVLYKLIQYVMKKINLKKAGEKERKAAHLECTLLAELKHPNIVPYKDSFDYRGYLYIIMGYCEGGDLYNRLKDQHGVFLDEIQIVEWFVQIAIALQYMHERNILHRDLKTQNIFLTKSKIIKVGDLGIARVLDDPNAMATTMIGTPYYMSPELYSNRPYNHKSDIWALGCITYEMASLKHAFNAQDFNSLSYKILSGKMPNMPQQYSTELLDLIKSMLNKKPEKRPSARRIISDPFIRKHILLFLEATKNRSTRASSGGKERTRPQPVFARPQHQQPEIAIVPQQADMNESAARLRRREQRQEELKLMSKSSFRFF</sequence>
<evidence type="ECO:0000256" key="6">
    <source>
        <dbReference type="ARBA" id="ARBA00022777"/>
    </source>
</evidence>
<evidence type="ECO:0000256" key="4">
    <source>
        <dbReference type="ARBA" id="ARBA00022679"/>
    </source>
</evidence>
<dbReference type="PANTHER" id="PTHR44899:SF7">
    <property type="entry name" value="NIMA-RELATED KINASE"/>
    <property type="match status" value="1"/>
</dbReference>
<evidence type="ECO:0000256" key="7">
    <source>
        <dbReference type="ARBA" id="ARBA00022840"/>
    </source>
</evidence>
<dbReference type="SUPFAM" id="SSF56112">
    <property type="entry name" value="Protein kinase-like (PK-like)"/>
    <property type="match status" value="1"/>
</dbReference>
<dbReference type="GO" id="GO:0004674">
    <property type="term" value="F:protein serine/threonine kinase activity"/>
    <property type="evidence" value="ECO:0007669"/>
    <property type="project" value="UniProtKB-KW"/>
</dbReference>
<keyword evidence="7" id="KW-0067">ATP-binding</keyword>
<comment type="catalytic activity">
    <reaction evidence="9">
        <text>L-seryl-[protein] + ATP = O-phospho-L-seryl-[protein] + ADP + H(+)</text>
        <dbReference type="Rhea" id="RHEA:17989"/>
        <dbReference type="Rhea" id="RHEA-COMP:9863"/>
        <dbReference type="Rhea" id="RHEA-COMP:11604"/>
        <dbReference type="ChEBI" id="CHEBI:15378"/>
        <dbReference type="ChEBI" id="CHEBI:29999"/>
        <dbReference type="ChEBI" id="CHEBI:30616"/>
        <dbReference type="ChEBI" id="CHEBI:83421"/>
        <dbReference type="ChEBI" id="CHEBI:456216"/>
        <dbReference type="EC" id="2.7.11.1"/>
    </reaction>
</comment>
<dbReference type="PANTHER" id="PTHR44899">
    <property type="entry name" value="CAMK FAMILY PROTEIN KINASE"/>
    <property type="match status" value="1"/>
</dbReference>
<evidence type="ECO:0000256" key="10">
    <source>
        <dbReference type="SAM" id="MobiDB-lite"/>
    </source>
</evidence>
<reference evidence="12 13" key="1">
    <citation type="submission" date="2024-11" db="EMBL/GenBank/DDBJ databases">
        <title>Adaptive evolution of stress response genes in parasites aligns with host niche diversity.</title>
        <authorList>
            <person name="Hahn C."/>
            <person name="Resl P."/>
        </authorList>
    </citation>
    <scope>NUCLEOTIDE SEQUENCE [LARGE SCALE GENOMIC DNA]</scope>
    <source>
        <strain evidence="12">EGGRZ-B1_66</strain>
        <tissue evidence="12">Body</tissue>
    </source>
</reference>
<organism evidence="12 13">
    <name type="scientific">Cichlidogyrus casuarinus</name>
    <dbReference type="NCBI Taxonomy" id="1844966"/>
    <lineage>
        <taxon>Eukaryota</taxon>
        <taxon>Metazoa</taxon>
        <taxon>Spiralia</taxon>
        <taxon>Lophotrochozoa</taxon>
        <taxon>Platyhelminthes</taxon>
        <taxon>Monogenea</taxon>
        <taxon>Monopisthocotylea</taxon>
        <taxon>Dactylogyridea</taxon>
        <taxon>Ancyrocephalidae</taxon>
        <taxon>Cichlidogyrus</taxon>
    </lineage>
</organism>
<evidence type="ECO:0000313" key="13">
    <source>
        <dbReference type="Proteomes" id="UP001626550"/>
    </source>
</evidence>
<dbReference type="Proteomes" id="UP001626550">
    <property type="component" value="Unassembled WGS sequence"/>
</dbReference>
<name>A0ABD2PPU7_9PLAT</name>
<keyword evidence="4" id="KW-0808">Transferase</keyword>
<dbReference type="InterPro" id="IPR011009">
    <property type="entry name" value="Kinase-like_dom_sf"/>
</dbReference>
<evidence type="ECO:0000259" key="11">
    <source>
        <dbReference type="PROSITE" id="PS50011"/>
    </source>
</evidence>
<keyword evidence="6 12" id="KW-0418">Kinase</keyword>
<dbReference type="Pfam" id="PF00069">
    <property type="entry name" value="Pkinase"/>
    <property type="match status" value="1"/>
</dbReference>
<accession>A0ABD2PPU7</accession>
<evidence type="ECO:0000256" key="8">
    <source>
        <dbReference type="ARBA" id="ARBA00047899"/>
    </source>
</evidence>
<proteinExistence type="inferred from homology"/>
<dbReference type="AlphaFoldDB" id="A0ABD2PPU7"/>
<dbReference type="GO" id="GO:0005524">
    <property type="term" value="F:ATP binding"/>
    <property type="evidence" value="ECO:0007669"/>
    <property type="project" value="UniProtKB-KW"/>
</dbReference>
<comment type="similarity">
    <text evidence="1">Belongs to the protein kinase superfamily. NEK Ser/Thr protein kinase family. NIMA subfamily.</text>
</comment>
<keyword evidence="13" id="KW-1185">Reference proteome</keyword>
<protein>
    <recommendedName>
        <fullName evidence="2">non-specific serine/threonine protein kinase</fullName>
        <ecNumber evidence="2">2.7.11.1</ecNumber>
    </recommendedName>
</protein>
<dbReference type="FunFam" id="1.10.510.10:FF:000219">
    <property type="entry name" value="Putative serine/threonine-protein kinase Nek4"/>
    <property type="match status" value="1"/>
</dbReference>
<comment type="caution">
    <text evidence="12">The sequence shown here is derived from an EMBL/GenBank/DDBJ whole genome shotgun (WGS) entry which is preliminary data.</text>
</comment>
<dbReference type="PROSITE" id="PS50011">
    <property type="entry name" value="PROTEIN_KINASE_DOM"/>
    <property type="match status" value="1"/>
</dbReference>
<feature type="region of interest" description="Disordered" evidence="10">
    <location>
        <begin position="294"/>
        <end position="319"/>
    </location>
</feature>
<evidence type="ECO:0000256" key="2">
    <source>
        <dbReference type="ARBA" id="ARBA00012513"/>
    </source>
</evidence>
<evidence type="ECO:0000256" key="1">
    <source>
        <dbReference type="ARBA" id="ARBA00010886"/>
    </source>
</evidence>
<gene>
    <name evidence="12" type="primary">NEK4</name>
    <name evidence="12" type="ORF">Ciccas_012997</name>
</gene>
<feature type="domain" description="Protein kinase" evidence="11">
    <location>
        <begin position="14"/>
        <end position="279"/>
    </location>
</feature>
<evidence type="ECO:0000256" key="3">
    <source>
        <dbReference type="ARBA" id="ARBA00022527"/>
    </source>
</evidence>
<dbReference type="SMART" id="SM00220">
    <property type="entry name" value="S_TKc"/>
    <property type="match status" value="1"/>
</dbReference>
<evidence type="ECO:0000256" key="5">
    <source>
        <dbReference type="ARBA" id="ARBA00022741"/>
    </source>
</evidence>
<dbReference type="InterPro" id="IPR051131">
    <property type="entry name" value="NEK_Ser/Thr_kinase_NIMA"/>
</dbReference>
<dbReference type="Gene3D" id="3.30.200.20">
    <property type="entry name" value="Phosphorylase Kinase, domain 1"/>
    <property type="match status" value="1"/>
</dbReference>
<keyword evidence="3" id="KW-0723">Serine/threonine-protein kinase</keyword>
<dbReference type="EC" id="2.7.11.1" evidence="2"/>
<dbReference type="InterPro" id="IPR000719">
    <property type="entry name" value="Prot_kinase_dom"/>
</dbReference>
<dbReference type="InterPro" id="IPR008271">
    <property type="entry name" value="Ser/Thr_kinase_AS"/>
</dbReference>
<keyword evidence="5" id="KW-0547">Nucleotide-binding</keyword>
<comment type="catalytic activity">
    <reaction evidence="8">
        <text>L-threonyl-[protein] + ATP = O-phospho-L-threonyl-[protein] + ADP + H(+)</text>
        <dbReference type="Rhea" id="RHEA:46608"/>
        <dbReference type="Rhea" id="RHEA-COMP:11060"/>
        <dbReference type="Rhea" id="RHEA-COMP:11605"/>
        <dbReference type="ChEBI" id="CHEBI:15378"/>
        <dbReference type="ChEBI" id="CHEBI:30013"/>
        <dbReference type="ChEBI" id="CHEBI:30616"/>
        <dbReference type="ChEBI" id="CHEBI:61977"/>
        <dbReference type="ChEBI" id="CHEBI:456216"/>
        <dbReference type="EC" id="2.7.11.1"/>
    </reaction>
</comment>
<evidence type="ECO:0000256" key="9">
    <source>
        <dbReference type="ARBA" id="ARBA00048679"/>
    </source>
</evidence>
<evidence type="ECO:0000313" key="12">
    <source>
        <dbReference type="EMBL" id="KAL3308471.1"/>
    </source>
</evidence>
<dbReference type="PROSITE" id="PS00108">
    <property type="entry name" value="PROTEIN_KINASE_ST"/>
    <property type="match status" value="1"/>
</dbReference>
<dbReference type="FunFam" id="3.30.200.20:FF:000097">
    <property type="entry name" value="Probable serine/threonine-protein kinase nek1"/>
    <property type="match status" value="1"/>
</dbReference>
<dbReference type="Gene3D" id="1.10.510.10">
    <property type="entry name" value="Transferase(Phosphotransferase) domain 1"/>
    <property type="match status" value="1"/>
</dbReference>
<dbReference type="EMBL" id="JBJKFK010005179">
    <property type="protein sequence ID" value="KAL3308471.1"/>
    <property type="molecule type" value="Genomic_DNA"/>
</dbReference>